<reference evidence="2 3" key="1">
    <citation type="submission" date="2019-11" db="EMBL/GenBank/DDBJ databases">
        <title>The genome sequence of Methylocystis heyeri.</title>
        <authorList>
            <person name="Oshkin I.Y."/>
            <person name="Miroshnikov K."/>
            <person name="Dedysh S.N."/>
        </authorList>
    </citation>
    <scope>NUCLEOTIDE SEQUENCE [LARGE SCALE GENOMIC DNA]</scope>
    <source>
        <strain evidence="2 3">H2</strain>
    </source>
</reference>
<evidence type="ECO:0000313" key="2">
    <source>
        <dbReference type="EMBL" id="QGM47669.1"/>
    </source>
</evidence>
<dbReference type="RefSeq" id="WP_136494325.1">
    <property type="nucleotide sequence ID" value="NZ_CP046052.1"/>
</dbReference>
<dbReference type="GO" id="GO:0016705">
    <property type="term" value="F:oxidoreductase activity, acting on paired donors, with incorporation or reduction of molecular oxygen"/>
    <property type="evidence" value="ECO:0007669"/>
    <property type="project" value="InterPro"/>
</dbReference>
<dbReference type="Proteomes" id="UP000309061">
    <property type="component" value="Chromosome"/>
</dbReference>
<accession>A0A6B8KJG2</accession>
<dbReference type="Pfam" id="PF00296">
    <property type="entry name" value="Bac_luciferase"/>
    <property type="match status" value="1"/>
</dbReference>
<evidence type="ECO:0000313" key="3">
    <source>
        <dbReference type="Proteomes" id="UP000309061"/>
    </source>
</evidence>
<organism evidence="2 3">
    <name type="scientific">Methylocystis heyeri</name>
    <dbReference type="NCBI Taxonomy" id="391905"/>
    <lineage>
        <taxon>Bacteria</taxon>
        <taxon>Pseudomonadati</taxon>
        <taxon>Pseudomonadota</taxon>
        <taxon>Alphaproteobacteria</taxon>
        <taxon>Hyphomicrobiales</taxon>
        <taxon>Methylocystaceae</taxon>
        <taxon>Methylocystis</taxon>
    </lineage>
</organism>
<keyword evidence="2" id="KW-0560">Oxidoreductase</keyword>
<protein>
    <submittedName>
        <fullName evidence="2">Putative FMN-dependent luciferase-like monooxygenase</fullName>
    </submittedName>
</protein>
<dbReference type="Gene3D" id="3.20.20.30">
    <property type="entry name" value="Luciferase-like domain"/>
    <property type="match status" value="1"/>
</dbReference>
<evidence type="ECO:0000259" key="1">
    <source>
        <dbReference type="Pfam" id="PF00296"/>
    </source>
</evidence>
<name>A0A6B8KJG2_9HYPH</name>
<gene>
    <name evidence="2" type="ORF">H2LOC_019420</name>
</gene>
<dbReference type="OrthoDB" id="7903015at2"/>
<dbReference type="InterPro" id="IPR036661">
    <property type="entry name" value="Luciferase-like_sf"/>
</dbReference>
<dbReference type="GO" id="GO:0004497">
    <property type="term" value="F:monooxygenase activity"/>
    <property type="evidence" value="ECO:0007669"/>
    <property type="project" value="UniProtKB-KW"/>
</dbReference>
<sequence length="333" mass="35175">MVGLAGPKRLGFFTRLLDQAPAAERYLLATEQIIHAERFGFDSAWVAQHHFDGEEGGLPSPFVFLAQVAVRTSRIRLGTGIVTLPLENPVRVAEDAAVLDSLSGGRLELGIGTGGAPSAFAGFGCDSAERAALFDRHSAILRDALAGRPLGGGNRLYPEAPGLSDHIWQATFTAAGGTRAGKAGDGLMLSRTQPRTKEAPGASLAEIQNPIIDAYLAALPQGREPRILASRTVFVAENRKEALRFAEIGLRRSLARFIAAGHSAPDKSLEGLIAASDAHVGAPEDVIASLTADSTLKRATDLVFQVHSVDPPHPQILRSIELIAEKVVPALGL</sequence>
<feature type="domain" description="Luciferase-like" evidence="1">
    <location>
        <begin position="29"/>
        <end position="261"/>
    </location>
</feature>
<proteinExistence type="predicted"/>
<keyword evidence="2" id="KW-0503">Monooxygenase</keyword>
<dbReference type="EMBL" id="CP046052">
    <property type="protein sequence ID" value="QGM47669.1"/>
    <property type="molecule type" value="Genomic_DNA"/>
</dbReference>
<dbReference type="PANTHER" id="PTHR30137">
    <property type="entry name" value="LUCIFERASE-LIKE MONOOXYGENASE"/>
    <property type="match status" value="1"/>
</dbReference>
<dbReference type="AlphaFoldDB" id="A0A6B8KJG2"/>
<dbReference type="InterPro" id="IPR011251">
    <property type="entry name" value="Luciferase-like_dom"/>
</dbReference>
<dbReference type="GO" id="GO:0005829">
    <property type="term" value="C:cytosol"/>
    <property type="evidence" value="ECO:0007669"/>
    <property type="project" value="TreeGrafter"/>
</dbReference>
<keyword evidence="3" id="KW-1185">Reference proteome</keyword>
<dbReference type="SUPFAM" id="SSF51679">
    <property type="entry name" value="Bacterial luciferase-like"/>
    <property type="match status" value="1"/>
</dbReference>
<dbReference type="PANTHER" id="PTHR30137:SF15">
    <property type="entry name" value="BLL6902 PROTEIN"/>
    <property type="match status" value="1"/>
</dbReference>
<dbReference type="InterPro" id="IPR050766">
    <property type="entry name" value="Bact_Lucif_Oxidored"/>
</dbReference>
<dbReference type="NCBIfam" id="TIGR04027">
    <property type="entry name" value="LLM_KPN_01858"/>
    <property type="match status" value="1"/>
</dbReference>
<dbReference type="KEGG" id="mhey:H2LOC_019420"/>
<dbReference type="InterPro" id="IPR024003">
    <property type="entry name" value="Luciferase-like_KPN01858"/>
</dbReference>